<reference evidence="1" key="1">
    <citation type="submission" date="2013-08" db="EMBL/GenBank/DDBJ databases">
        <authorList>
            <person name="Mendez C."/>
            <person name="Richter M."/>
            <person name="Ferrer M."/>
            <person name="Sanchez J."/>
        </authorList>
    </citation>
    <scope>NUCLEOTIDE SEQUENCE</scope>
</reference>
<name>T0ZVE9_9ZZZZ</name>
<feature type="non-terminal residue" evidence="1">
    <location>
        <position position="69"/>
    </location>
</feature>
<comment type="caution">
    <text evidence="1">The sequence shown here is derived from an EMBL/GenBank/DDBJ whole genome shotgun (WGS) entry which is preliminary data.</text>
</comment>
<gene>
    <name evidence="1" type="ORF">B2A_12911</name>
</gene>
<protein>
    <submittedName>
        <fullName evidence="1">Uncharacterized protein</fullName>
    </submittedName>
</protein>
<proteinExistence type="predicted"/>
<dbReference type="AlphaFoldDB" id="T0ZVE9"/>
<accession>T0ZVE9</accession>
<sequence length="69" mass="7698">MQAGLLSREINEFGVPTLFSKAEGNIAGSAIRELSADPARSENHCMHGIYMRENREIPRSPTQLITVWV</sequence>
<organism evidence="1">
    <name type="scientific">mine drainage metagenome</name>
    <dbReference type="NCBI Taxonomy" id="410659"/>
    <lineage>
        <taxon>unclassified sequences</taxon>
        <taxon>metagenomes</taxon>
        <taxon>ecological metagenomes</taxon>
    </lineage>
</organism>
<reference evidence="1" key="2">
    <citation type="journal article" date="2014" name="ISME J.">
        <title>Microbial stratification in low pH oxic and suboxic macroscopic growths along an acid mine drainage.</title>
        <authorList>
            <person name="Mendez-Garcia C."/>
            <person name="Mesa V."/>
            <person name="Sprenger R.R."/>
            <person name="Richter M."/>
            <person name="Diez M.S."/>
            <person name="Solano J."/>
            <person name="Bargiela R."/>
            <person name="Golyshina O.V."/>
            <person name="Manteca A."/>
            <person name="Ramos J.L."/>
            <person name="Gallego J.R."/>
            <person name="Llorente I."/>
            <person name="Martins Dos Santos V.A."/>
            <person name="Jensen O.N."/>
            <person name="Pelaez A.I."/>
            <person name="Sanchez J."/>
            <person name="Ferrer M."/>
        </authorList>
    </citation>
    <scope>NUCLEOTIDE SEQUENCE</scope>
</reference>
<evidence type="ECO:0000313" key="1">
    <source>
        <dbReference type="EMBL" id="EQD33910.1"/>
    </source>
</evidence>
<dbReference type="EMBL" id="AUZZ01009322">
    <property type="protein sequence ID" value="EQD33910.1"/>
    <property type="molecule type" value="Genomic_DNA"/>
</dbReference>